<keyword evidence="3" id="KW-0677">Repeat</keyword>
<keyword evidence="7" id="KW-0472">Membrane</keyword>
<dbReference type="AlphaFoldDB" id="A7T715"/>
<dbReference type="PANTHER" id="PTHR24223">
    <property type="entry name" value="ATP-BINDING CASSETTE SUB-FAMILY C"/>
    <property type="match status" value="1"/>
</dbReference>
<keyword evidence="4" id="KW-0547">Nucleotide-binding</keyword>
<evidence type="ECO:0000313" key="10">
    <source>
        <dbReference type="Proteomes" id="UP000001593"/>
    </source>
</evidence>
<keyword evidence="10" id="KW-1185">Reference proteome</keyword>
<keyword evidence="6" id="KW-1133">Transmembrane helix</keyword>
<evidence type="ECO:0000256" key="2">
    <source>
        <dbReference type="ARBA" id="ARBA00022692"/>
    </source>
</evidence>
<dbReference type="SUPFAM" id="SSF90123">
    <property type="entry name" value="ABC transporter transmembrane region"/>
    <property type="match status" value="1"/>
</dbReference>
<dbReference type="PANTHER" id="PTHR24223:SF443">
    <property type="entry name" value="MULTIDRUG-RESISTANCE LIKE PROTEIN 1, ISOFORM I"/>
    <property type="match status" value="1"/>
</dbReference>
<dbReference type="Gene3D" id="1.20.1560.10">
    <property type="entry name" value="ABC transporter type 1, transmembrane domain"/>
    <property type="match status" value="1"/>
</dbReference>
<evidence type="ECO:0000313" key="9">
    <source>
        <dbReference type="EMBL" id="EDO28240.1"/>
    </source>
</evidence>
<keyword evidence="5" id="KW-0067">ATP-binding</keyword>
<organism evidence="9 10">
    <name type="scientific">Nematostella vectensis</name>
    <name type="common">Starlet sea anemone</name>
    <dbReference type="NCBI Taxonomy" id="45351"/>
    <lineage>
        <taxon>Eukaryota</taxon>
        <taxon>Metazoa</taxon>
        <taxon>Cnidaria</taxon>
        <taxon>Anthozoa</taxon>
        <taxon>Hexacorallia</taxon>
        <taxon>Actiniaria</taxon>
        <taxon>Edwardsiidae</taxon>
        <taxon>Nematostella</taxon>
    </lineage>
</organism>
<accession>A7T715</accession>
<dbReference type="GO" id="GO:0012505">
    <property type="term" value="C:endomembrane system"/>
    <property type="evidence" value="ECO:0007669"/>
    <property type="project" value="UniProtKB-SubCell"/>
</dbReference>
<dbReference type="InterPro" id="IPR050173">
    <property type="entry name" value="ABC_transporter_C-like"/>
</dbReference>
<dbReference type="STRING" id="45351.A7T715"/>
<protein>
    <recommendedName>
        <fullName evidence="11">ABC transmembrane type-1 domain-containing protein</fullName>
    </recommendedName>
</protein>
<dbReference type="GO" id="GO:0016020">
    <property type="term" value="C:membrane"/>
    <property type="evidence" value="ECO:0007669"/>
    <property type="project" value="InterPro"/>
</dbReference>
<name>A7T715_NEMVE</name>
<evidence type="ECO:0000256" key="3">
    <source>
        <dbReference type="ARBA" id="ARBA00022737"/>
    </source>
</evidence>
<dbReference type="eggNOG" id="KOG0054">
    <property type="taxonomic scope" value="Eukaryota"/>
</dbReference>
<reference evidence="9 10" key="1">
    <citation type="journal article" date="2007" name="Science">
        <title>Sea anemone genome reveals ancestral eumetazoan gene repertoire and genomic organization.</title>
        <authorList>
            <person name="Putnam N.H."/>
            <person name="Srivastava M."/>
            <person name="Hellsten U."/>
            <person name="Dirks B."/>
            <person name="Chapman J."/>
            <person name="Salamov A."/>
            <person name="Terry A."/>
            <person name="Shapiro H."/>
            <person name="Lindquist E."/>
            <person name="Kapitonov V.V."/>
            <person name="Jurka J."/>
            <person name="Genikhovich G."/>
            <person name="Grigoriev I.V."/>
            <person name="Lucas S.M."/>
            <person name="Steele R.E."/>
            <person name="Finnerty J.R."/>
            <person name="Technau U."/>
            <person name="Martindale M.Q."/>
            <person name="Rokhsar D.S."/>
        </authorList>
    </citation>
    <scope>NUCLEOTIDE SEQUENCE [LARGE SCALE GENOMIC DNA]</scope>
    <source>
        <strain evidence="10">CH2 X CH6</strain>
    </source>
</reference>
<evidence type="ECO:0000256" key="5">
    <source>
        <dbReference type="ARBA" id="ARBA00022840"/>
    </source>
</evidence>
<comment type="subcellular location">
    <subcellularLocation>
        <location evidence="1">Endomembrane system</location>
        <topology evidence="1">Multi-pass membrane protein</topology>
    </subcellularLocation>
</comment>
<proteinExistence type="predicted"/>
<evidence type="ECO:0000256" key="7">
    <source>
        <dbReference type="ARBA" id="ARBA00023136"/>
    </source>
</evidence>
<dbReference type="InterPro" id="IPR036640">
    <property type="entry name" value="ABC1_TM_sf"/>
</dbReference>
<gene>
    <name evidence="9" type="ORF">NEMVEDRAFT_v1g223214</name>
</gene>
<dbReference type="Proteomes" id="UP000001593">
    <property type="component" value="Unassembled WGS sequence"/>
</dbReference>
<evidence type="ECO:0000256" key="6">
    <source>
        <dbReference type="ARBA" id="ARBA00022989"/>
    </source>
</evidence>
<evidence type="ECO:0000256" key="4">
    <source>
        <dbReference type="ARBA" id="ARBA00022741"/>
    </source>
</evidence>
<feature type="compositionally biased region" description="Basic and acidic residues" evidence="8">
    <location>
        <begin position="373"/>
        <end position="388"/>
    </location>
</feature>
<sequence>MDLIGESTREVLGLTRTQVKRQADIASVANLLKYWVVKVGRWKHHRQGLQSTTMLHLLLWVCTCLANTRALGDPVSFLPTRDSPGLLKGCYSRPALGTLCFLVHEDFMYVRDSQGGNVVFYLKYNKDTHYFQAMRHHIIRFRDKTISSGRSDHHASPWHVRSLIKRALHKNRLKQTRARRAVFKSRVHSRIGLYKALLLGYLSQELHTRVSKARVAISPLLAQRFHLMALGTLRALGPSFKKVKAQNHRHSAKLYTKHRPGETRVETKKNGDNFHIDKARSLSDDAKLRRENRVDRDAVFSTSLASSPIRPQPTKHSTLIFTGFKRPLVDKDMWSLAKKNRSDYIIPRVEAKWSKEEERLRRKYPPTSGSGVHMHESAKTRKGKHVEADKLPNGDVEEETVEFVPKKDGKMEKKKTPSLTKVIGLMFWRSFLLAAFLKLTHDCLLFVEPYLLNLLIQYTEEEDSPDNRWTGYMYALVLFLSGITRTLVLQQYFHIMFRLGMNIRTCVVGMVYPKLVDPAAYLNIICSQGIRQRFIEPRCQLAELCKGAQLLLRWSNKALFYYRGCNKNLVRAFG</sequence>
<evidence type="ECO:0000256" key="8">
    <source>
        <dbReference type="SAM" id="MobiDB-lite"/>
    </source>
</evidence>
<dbReference type="EMBL" id="DS471826">
    <property type="protein sequence ID" value="EDO28240.1"/>
    <property type="molecule type" value="Genomic_DNA"/>
</dbReference>
<dbReference type="InParanoid" id="A7T715"/>
<dbReference type="GO" id="GO:0005524">
    <property type="term" value="F:ATP binding"/>
    <property type="evidence" value="ECO:0007669"/>
    <property type="project" value="UniProtKB-KW"/>
</dbReference>
<feature type="region of interest" description="Disordered" evidence="8">
    <location>
        <begin position="357"/>
        <end position="388"/>
    </location>
</feature>
<evidence type="ECO:0000256" key="1">
    <source>
        <dbReference type="ARBA" id="ARBA00004127"/>
    </source>
</evidence>
<evidence type="ECO:0008006" key="11">
    <source>
        <dbReference type="Google" id="ProtNLM"/>
    </source>
</evidence>
<dbReference type="HOGENOM" id="CLU_475148_0_0_1"/>
<keyword evidence="2" id="KW-0812">Transmembrane</keyword>